<name>A0AAV7QN21_PLEWA</name>
<dbReference type="AlphaFoldDB" id="A0AAV7QN21"/>
<reference evidence="2" key="1">
    <citation type="journal article" date="2022" name="bioRxiv">
        <title>Sequencing and chromosome-scale assembly of the giantPleurodeles waltlgenome.</title>
        <authorList>
            <person name="Brown T."/>
            <person name="Elewa A."/>
            <person name="Iarovenko S."/>
            <person name="Subramanian E."/>
            <person name="Araus A.J."/>
            <person name="Petzold A."/>
            <person name="Susuki M."/>
            <person name="Suzuki K.-i.T."/>
            <person name="Hayashi T."/>
            <person name="Toyoda A."/>
            <person name="Oliveira C."/>
            <person name="Osipova E."/>
            <person name="Leigh N.D."/>
            <person name="Simon A."/>
            <person name="Yun M.H."/>
        </authorList>
    </citation>
    <scope>NUCLEOTIDE SEQUENCE</scope>
    <source>
        <strain evidence="2">20211129_DDA</strain>
        <tissue evidence="2">Liver</tissue>
    </source>
</reference>
<feature type="region of interest" description="Disordered" evidence="1">
    <location>
        <begin position="212"/>
        <end position="314"/>
    </location>
</feature>
<proteinExistence type="predicted"/>
<feature type="compositionally biased region" description="Polar residues" evidence="1">
    <location>
        <begin position="238"/>
        <end position="247"/>
    </location>
</feature>
<sequence length="314" mass="33713">MSLADGNTRPPNFRRGEVKRSDRGRKRNCSVNHNGGIEARVRSYQRIREVLYFREQGAEGALQLSGPTGISAASTRRTRPSQSRVRGRRDPRENFPTTGDRGSVSPAPGAPGEESESGEDPHPPRQTLACPGPTSAGTSLWSLQGLLAPSYRTEWFRRSSFAGVVFPNVHPPTKRSAFAGGFLFGDFLCDWHVFHLGSTGCEGAVGLKTGSAESLPGARRAHTPSSQQRLQSAPGECASTQPANEQHTPPRRAAACAPTARPQAPAPARGHKRLLRPRGKRTRGETTGRGEVRAADCGRGAGSRTRVPRSVGTL</sequence>
<dbReference type="Proteomes" id="UP001066276">
    <property type="component" value="Chromosome 6"/>
</dbReference>
<feature type="compositionally biased region" description="Polar residues" evidence="1">
    <location>
        <begin position="65"/>
        <end position="84"/>
    </location>
</feature>
<feature type="compositionally biased region" description="Low complexity" evidence="1">
    <location>
        <begin position="251"/>
        <end position="268"/>
    </location>
</feature>
<comment type="caution">
    <text evidence="2">The sequence shown here is derived from an EMBL/GenBank/DDBJ whole genome shotgun (WGS) entry which is preliminary data.</text>
</comment>
<accession>A0AAV7QN21</accession>
<gene>
    <name evidence="2" type="ORF">NDU88_007115</name>
</gene>
<evidence type="ECO:0000313" key="2">
    <source>
        <dbReference type="EMBL" id="KAJ1140777.1"/>
    </source>
</evidence>
<feature type="region of interest" description="Disordered" evidence="1">
    <location>
        <begin position="1"/>
        <end position="32"/>
    </location>
</feature>
<keyword evidence="3" id="KW-1185">Reference proteome</keyword>
<feature type="compositionally biased region" description="Basic residues" evidence="1">
    <location>
        <begin position="269"/>
        <end position="281"/>
    </location>
</feature>
<protein>
    <submittedName>
        <fullName evidence="2">Uncharacterized protein</fullName>
    </submittedName>
</protein>
<dbReference type="EMBL" id="JANPWB010000010">
    <property type="protein sequence ID" value="KAJ1140777.1"/>
    <property type="molecule type" value="Genomic_DNA"/>
</dbReference>
<feature type="compositionally biased region" description="Basic and acidic residues" evidence="1">
    <location>
        <begin position="282"/>
        <end position="296"/>
    </location>
</feature>
<feature type="region of interest" description="Disordered" evidence="1">
    <location>
        <begin position="63"/>
        <end position="134"/>
    </location>
</feature>
<organism evidence="2 3">
    <name type="scientific">Pleurodeles waltl</name>
    <name type="common">Iberian ribbed newt</name>
    <dbReference type="NCBI Taxonomy" id="8319"/>
    <lineage>
        <taxon>Eukaryota</taxon>
        <taxon>Metazoa</taxon>
        <taxon>Chordata</taxon>
        <taxon>Craniata</taxon>
        <taxon>Vertebrata</taxon>
        <taxon>Euteleostomi</taxon>
        <taxon>Amphibia</taxon>
        <taxon>Batrachia</taxon>
        <taxon>Caudata</taxon>
        <taxon>Salamandroidea</taxon>
        <taxon>Salamandridae</taxon>
        <taxon>Pleurodelinae</taxon>
        <taxon>Pleurodeles</taxon>
    </lineage>
</organism>
<evidence type="ECO:0000256" key="1">
    <source>
        <dbReference type="SAM" id="MobiDB-lite"/>
    </source>
</evidence>
<evidence type="ECO:0000313" key="3">
    <source>
        <dbReference type="Proteomes" id="UP001066276"/>
    </source>
</evidence>